<evidence type="ECO:0000256" key="6">
    <source>
        <dbReference type="ARBA" id="ARBA00022839"/>
    </source>
</evidence>
<dbReference type="AlphaFoldDB" id="A0A5S9Q512"/>
<keyword evidence="7 10" id="KW-0067">ATP-binding</keyword>
<dbReference type="InterPro" id="IPR013986">
    <property type="entry name" value="DExx_box_DNA_helicase_dom_sf"/>
</dbReference>
<keyword evidence="3 10" id="KW-0227">DNA damage</keyword>
<dbReference type="Pfam" id="PF17946">
    <property type="entry name" value="RecC_C"/>
    <property type="match status" value="1"/>
</dbReference>
<protein>
    <recommendedName>
        <fullName evidence="10">RecBCD enzyme subunit RecC</fullName>
    </recommendedName>
    <alternativeName>
        <fullName evidence="10">Exonuclease V subunit RecC</fullName>
        <shortName evidence="10">ExoV subunit RecC</shortName>
    </alternativeName>
    <alternativeName>
        <fullName evidence="10">Helicase/nuclease RecBCD subunit RecC</fullName>
    </alternativeName>
</protein>
<dbReference type="SUPFAM" id="SSF52540">
    <property type="entry name" value="P-loop containing nucleoside triphosphate hydrolases"/>
    <property type="match status" value="2"/>
</dbReference>
<dbReference type="InterPro" id="IPR041500">
    <property type="entry name" value="RecC_C"/>
</dbReference>
<keyword evidence="6 10" id="KW-0269">Exonuclease</keyword>
<dbReference type="GO" id="GO:0008854">
    <property type="term" value="F:exodeoxyribonuclease V activity"/>
    <property type="evidence" value="ECO:0007669"/>
    <property type="project" value="InterPro"/>
</dbReference>
<evidence type="ECO:0000256" key="1">
    <source>
        <dbReference type="ARBA" id="ARBA00022722"/>
    </source>
</evidence>
<keyword evidence="9 10" id="KW-0234">DNA repair</keyword>
<comment type="miscellaneous">
    <text evidence="10">In the RecBCD complex, RecB has a slow 3'-5' helicase, an exonuclease activity and loads RecA onto ssDNA, RecD has a fast 5'-3' helicase activity, while RecC stimulates the ATPase and processivity of the RecB helicase and contributes to recognition of the Chi site.</text>
</comment>
<evidence type="ECO:0000256" key="10">
    <source>
        <dbReference type="HAMAP-Rule" id="MF_01486"/>
    </source>
</evidence>
<dbReference type="PANTHER" id="PTHR30591">
    <property type="entry name" value="RECBCD ENZYME SUBUNIT RECC"/>
    <property type="match status" value="1"/>
</dbReference>
<dbReference type="Gene3D" id="3.40.50.10930">
    <property type="match status" value="1"/>
</dbReference>
<dbReference type="SUPFAM" id="SSF52980">
    <property type="entry name" value="Restriction endonuclease-like"/>
    <property type="match status" value="1"/>
</dbReference>
<dbReference type="InterPro" id="IPR027417">
    <property type="entry name" value="P-loop_NTPase"/>
</dbReference>
<keyword evidence="8 10" id="KW-0238">DNA-binding</keyword>
<evidence type="ECO:0000256" key="8">
    <source>
        <dbReference type="ARBA" id="ARBA00023125"/>
    </source>
</evidence>
<dbReference type="Pfam" id="PF04257">
    <property type="entry name" value="Exonuc_V_gamma"/>
    <property type="match status" value="1"/>
</dbReference>
<sequence length="1100" mass="123753">MLTIFYSNKLEALSIKLSALLRHEPLPPLAKEQIVVESAAMMQWLQGQLAQHTGIAANLDFPFPAALVWQIYREQMPDLPRQTRFDRSPLVWRLYDRMVRLRLEQNPEFGLNELKQYVGQLSNDHQLMTFAQLVANLYDQYQIYRPKWLIDWRNGGMLGAETFPWQAELWRILCNDTIDEPDRASVFADALTHFPLPEASARKVAHRLHFFAVSTLPEAYMQLFGALAQTIDVNLYVLNPCAEFWGDVKPWRQVMEARVAGLSAETLDAATTESIDGSNELLAMLARQPQDFVNLLQTLEASDDQLFVESPDDTLLARLQNDVLYLRQHDAGMSATEKSQIPSLDQSLAIHACHSELREVQVLHDELLRYFDQHSKLAWDDVAVMVTNLETYAPYIQSVFATADDGLRLPFHIAEKQGIDGEPVKTALLDLLQLSGESYARSSVIRLLQEPVIARSSGIDDANLIEQLIGELNVRFGLYDADWQVFGDQVVPLSWQQASQRLVSSFALPDQDDMWSATLAGIDGGCADQAGYLCQFIENLGLLGAGNAKRSLNDWCAYVGVLLERFFGKAEDQEEREVFQINEALQQLHDTAELAEFNQPLDLRVFVDRLEQAMTQAASHHYFRPGCINIATLLPMRSIPFQRICVLGMNDGAYPTPSANNQLDLMLQTPKRGDRNKRDEERYLFLEALLAARESLYISYIGRSHIDNSERYPSLLVTELLNHIDAGYTVAEQKEDMLSQALTRHHHLQPFDPRYFIANSRMQSFHPNHQQQARILSSGVATSIPAFGQDIDVEMPTDIDLSAFCRAIVQPHRDYLRQIGIALDVEETVDEDNECFVATGLENYQLLIMALDRRLRGASMPAADVLTRYDLSPQAALGESTVAEQLQLADAMIDSADALGLALTQSQWLEPLQFELPVGDLVVRGVLNQLAVDAKAANIHLGWAGRRLHGRHALRVWIEHLIAQCVLDRPVTSYLLEADAVWRILPLEADDAASILASLAMRIRETRQSPCWFFARSSFTYMQLLGGDDRAQAKAPFKLEEGIIGTSNVTGEWQDCYSSYALRGCDSLPLPKVIAEAEAVFGPMFDVFEAVEEESADADA</sequence>
<feature type="domain" description="RecC C-terminal" evidence="11">
    <location>
        <begin position="796"/>
        <end position="1023"/>
    </location>
</feature>
<dbReference type="Gene3D" id="3.40.50.300">
    <property type="entry name" value="P-loop containing nucleotide triphosphate hydrolases"/>
    <property type="match status" value="2"/>
</dbReference>
<comment type="function">
    <text evidence="10">A helicase/nuclease that prepares dsDNA breaks (DSB) for recombinational DNA repair. Binds to DSBs and unwinds DNA via a highly rapid and processive ATP-dependent bidirectional helicase activity. Unwinds dsDNA until it encounters a Chi (crossover hotspot instigator) sequence from the 3' direction. Cuts ssDNA a few nucleotides 3' to the Chi site. The properties and activities of the enzyme are changed at Chi. The Chi-altered holoenzyme produces a long 3'-ssDNA overhang and facilitates RecA-binding to the ssDNA for homologous DNA recombination and repair. Holoenzyme degrades any linearized DNA that is unable to undergo homologous recombination. In the holoenzyme this subunit recognizes the wild-type Chi sequence, and when added to isolated RecB increases its ATP-dependent helicase processivity.</text>
</comment>
<evidence type="ECO:0000313" key="12">
    <source>
        <dbReference type="EMBL" id="CAA0112101.1"/>
    </source>
</evidence>
<reference evidence="12 13" key="1">
    <citation type="submission" date="2019-11" db="EMBL/GenBank/DDBJ databases">
        <authorList>
            <person name="Holert J."/>
        </authorList>
    </citation>
    <scope>NUCLEOTIDE SEQUENCE [LARGE SCALE GENOMIC DNA]</scope>
    <source>
        <strain evidence="12">BC5_2</strain>
    </source>
</reference>
<dbReference type="NCBIfam" id="TIGR01450">
    <property type="entry name" value="recC"/>
    <property type="match status" value="1"/>
</dbReference>
<name>A0A5S9Q512_9GAMM</name>
<evidence type="ECO:0000256" key="2">
    <source>
        <dbReference type="ARBA" id="ARBA00022741"/>
    </source>
</evidence>
<evidence type="ECO:0000256" key="7">
    <source>
        <dbReference type="ARBA" id="ARBA00022840"/>
    </source>
</evidence>
<keyword evidence="2 10" id="KW-0547">Nucleotide-binding</keyword>
<dbReference type="PANTHER" id="PTHR30591:SF1">
    <property type="entry name" value="RECBCD ENZYME SUBUNIT RECC"/>
    <property type="match status" value="1"/>
</dbReference>
<dbReference type="GO" id="GO:0000724">
    <property type="term" value="P:double-strand break repair via homologous recombination"/>
    <property type="evidence" value="ECO:0007669"/>
    <property type="project" value="UniProtKB-UniRule"/>
</dbReference>
<comment type="subunit">
    <text evidence="10">Heterotrimer of RecB, RecC and RecD. All subunits contribute to DNA-binding.</text>
</comment>
<dbReference type="GO" id="GO:0009338">
    <property type="term" value="C:exodeoxyribonuclease V complex"/>
    <property type="evidence" value="ECO:0007669"/>
    <property type="project" value="InterPro"/>
</dbReference>
<evidence type="ECO:0000259" key="11">
    <source>
        <dbReference type="Pfam" id="PF17946"/>
    </source>
</evidence>
<evidence type="ECO:0000313" key="13">
    <source>
        <dbReference type="Proteomes" id="UP000434580"/>
    </source>
</evidence>
<dbReference type="EMBL" id="CACSII010000016">
    <property type="protein sequence ID" value="CAA0112101.1"/>
    <property type="molecule type" value="Genomic_DNA"/>
</dbReference>
<dbReference type="Gene3D" id="1.10.10.160">
    <property type="match status" value="1"/>
</dbReference>
<evidence type="ECO:0000256" key="3">
    <source>
        <dbReference type="ARBA" id="ARBA00022763"/>
    </source>
</evidence>
<comment type="similarity">
    <text evidence="10">Belongs to the RecC family.</text>
</comment>
<keyword evidence="5 10" id="KW-0347">Helicase</keyword>
<dbReference type="Proteomes" id="UP000434580">
    <property type="component" value="Unassembled WGS sequence"/>
</dbReference>
<evidence type="ECO:0000256" key="5">
    <source>
        <dbReference type="ARBA" id="ARBA00022806"/>
    </source>
</evidence>
<dbReference type="InterPro" id="IPR011335">
    <property type="entry name" value="Restrct_endonuc-II-like"/>
</dbReference>
<dbReference type="OrthoDB" id="9762834at2"/>
<proteinExistence type="inferred from homology"/>
<organism evidence="12 13">
    <name type="scientific">BD1-7 clade bacterium</name>
    <dbReference type="NCBI Taxonomy" id="2029982"/>
    <lineage>
        <taxon>Bacteria</taxon>
        <taxon>Pseudomonadati</taxon>
        <taxon>Pseudomonadota</taxon>
        <taxon>Gammaproteobacteria</taxon>
        <taxon>Cellvibrionales</taxon>
        <taxon>Spongiibacteraceae</taxon>
        <taxon>BD1-7 clade</taxon>
    </lineage>
</organism>
<evidence type="ECO:0000256" key="9">
    <source>
        <dbReference type="ARBA" id="ARBA00023204"/>
    </source>
</evidence>
<keyword evidence="4 10" id="KW-0378">Hydrolase</keyword>
<dbReference type="HAMAP" id="MF_01486">
    <property type="entry name" value="RecC"/>
    <property type="match status" value="1"/>
</dbReference>
<dbReference type="PIRSF" id="PIRSF000980">
    <property type="entry name" value="RecC"/>
    <property type="match status" value="1"/>
</dbReference>
<gene>
    <name evidence="10 12" type="primary">recC</name>
    <name evidence="12" type="ORF">DPBNPPHM_01562</name>
</gene>
<dbReference type="GO" id="GO:0003677">
    <property type="term" value="F:DNA binding"/>
    <property type="evidence" value="ECO:0007669"/>
    <property type="project" value="UniProtKB-UniRule"/>
</dbReference>
<dbReference type="InterPro" id="IPR006697">
    <property type="entry name" value="RecC"/>
</dbReference>
<dbReference type="GO" id="GO:0003678">
    <property type="term" value="F:DNA helicase activity"/>
    <property type="evidence" value="ECO:0007669"/>
    <property type="project" value="UniProtKB-UniRule"/>
</dbReference>
<evidence type="ECO:0000256" key="4">
    <source>
        <dbReference type="ARBA" id="ARBA00022801"/>
    </source>
</evidence>
<dbReference type="GO" id="GO:0005524">
    <property type="term" value="F:ATP binding"/>
    <property type="evidence" value="ECO:0007669"/>
    <property type="project" value="UniProtKB-UniRule"/>
</dbReference>
<keyword evidence="1 10" id="KW-0540">Nuclease</keyword>
<accession>A0A5S9Q512</accession>